<keyword evidence="9" id="KW-1133">Transmembrane helix</keyword>
<dbReference type="Gene3D" id="3.40.50.720">
    <property type="entry name" value="NAD(P)-binding Rossmann-like Domain"/>
    <property type="match status" value="1"/>
</dbReference>
<evidence type="ECO:0000259" key="10">
    <source>
        <dbReference type="Pfam" id="PF01488"/>
    </source>
</evidence>
<dbReference type="Pfam" id="PF18317">
    <property type="entry name" value="SDH_C"/>
    <property type="match status" value="1"/>
</dbReference>
<comment type="caution">
    <text evidence="8">Lacks conserved residue(s) required for the propagation of feature annotation.</text>
</comment>
<feature type="binding site" evidence="8">
    <location>
        <position position="259"/>
    </location>
    <ligand>
        <name>shikimate</name>
        <dbReference type="ChEBI" id="CHEBI:36208"/>
    </ligand>
</feature>
<keyword evidence="14" id="KW-1185">Reference proteome</keyword>
<organism evidence="13 14">
    <name type="scientific">Desulfotalea psychrophila (strain LSv54 / DSM 12343)</name>
    <dbReference type="NCBI Taxonomy" id="177439"/>
    <lineage>
        <taxon>Bacteria</taxon>
        <taxon>Pseudomonadati</taxon>
        <taxon>Thermodesulfobacteriota</taxon>
        <taxon>Desulfobulbia</taxon>
        <taxon>Desulfobulbales</taxon>
        <taxon>Desulfocapsaceae</taxon>
        <taxon>Desulfotalea</taxon>
    </lineage>
</organism>
<keyword evidence="3 8" id="KW-0028">Amino-acid biosynthesis</keyword>
<dbReference type="PANTHER" id="PTHR21089:SF1">
    <property type="entry name" value="BIFUNCTIONAL 3-DEHYDROQUINATE DEHYDRATASE_SHIKIMATE DEHYDROGENASE, CHLOROPLASTIC"/>
    <property type="match status" value="1"/>
</dbReference>
<dbReference type="InterPro" id="IPR011342">
    <property type="entry name" value="Shikimate_DH"/>
</dbReference>
<dbReference type="EC" id="1.1.1.25" evidence="2 8"/>
<dbReference type="InterPro" id="IPR046346">
    <property type="entry name" value="Aminoacid_DH-like_N_sf"/>
</dbReference>
<dbReference type="SUPFAM" id="SSF53223">
    <property type="entry name" value="Aminoacid dehydrogenase-like, N-terminal domain"/>
    <property type="match status" value="1"/>
</dbReference>
<dbReference type="eggNOG" id="COG0169">
    <property type="taxonomic scope" value="Bacteria"/>
</dbReference>
<dbReference type="GO" id="GO:0050661">
    <property type="term" value="F:NADP binding"/>
    <property type="evidence" value="ECO:0007669"/>
    <property type="project" value="InterPro"/>
</dbReference>
<keyword evidence="9" id="KW-0812">Transmembrane</keyword>
<keyword evidence="9" id="KW-0472">Membrane</keyword>
<dbReference type="Proteomes" id="UP000000602">
    <property type="component" value="Chromosome"/>
</dbReference>
<evidence type="ECO:0000256" key="8">
    <source>
        <dbReference type="HAMAP-Rule" id="MF_00222"/>
    </source>
</evidence>
<feature type="binding site" evidence="8">
    <location>
        <begin position="144"/>
        <end position="148"/>
    </location>
    <ligand>
        <name>NADP(+)</name>
        <dbReference type="ChEBI" id="CHEBI:58349"/>
    </ligand>
</feature>
<comment type="similarity">
    <text evidence="8">Belongs to the shikimate dehydrogenase family.</text>
</comment>
<dbReference type="Pfam" id="PF01488">
    <property type="entry name" value="Shikimate_DH"/>
    <property type="match status" value="1"/>
</dbReference>
<dbReference type="PANTHER" id="PTHR21089">
    <property type="entry name" value="SHIKIMATE DEHYDROGENASE"/>
    <property type="match status" value="1"/>
</dbReference>
<evidence type="ECO:0000313" key="13">
    <source>
        <dbReference type="EMBL" id="CAG37741.1"/>
    </source>
</evidence>
<dbReference type="GO" id="GO:0009423">
    <property type="term" value="P:chorismate biosynthetic process"/>
    <property type="evidence" value="ECO:0007669"/>
    <property type="project" value="UniProtKB-UniRule"/>
</dbReference>
<feature type="active site" description="Proton acceptor" evidence="8">
    <location>
        <position position="81"/>
    </location>
</feature>
<evidence type="ECO:0000256" key="9">
    <source>
        <dbReference type="SAM" id="Phobius"/>
    </source>
</evidence>
<dbReference type="InterPro" id="IPR041121">
    <property type="entry name" value="SDH_C"/>
</dbReference>
<feature type="domain" description="SDH C-terminal" evidence="12">
    <location>
        <begin position="252"/>
        <end position="281"/>
    </location>
</feature>
<evidence type="ECO:0000256" key="4">
    <source>
        <dbReference type="ARBA" id="ARBA00022857"/>
    </source>
</evidence>
<dbReference type="GO" id="GO:0009073">
    <property type="term" value="P:aromatic amino acid family biosynthetic process"/>
    <property type="evidence" value="ECO:0007669"/>
    <property type="project" value="UniProtKB-KW"/>
</dbReference>
<accession>Q6AIT9</accession>
<dbReference type="Pfam" id="PF08501">
    <property type="entry name" value="Shikimate_dh_N"/>
    <property type="match status" value="1"/>
</dbReference>
<dbReference type="HAMAP" id="MF_00222">
    <property type="entry name" value="Shikimate_DH_AroE"/>
    <property type="match status" value="1"/>
</dbReference>
<evidence type="ECO:0000259" key="11">
    <source>
        <dbReference type="Pfam" id="PF08501"/>
    </source>
</evidence>
<comment type="catalytic activity">
    <reaction evidence="7 8">
        <text>shikimate + NADP(+) = 3-dehydroshikimate + NADPH + H(+)</text>
        <dbReference type="Rhea" id="RHEA:17737"/>
        <dbReference type="ChEBI" id="CHEBI:15378"/>
        <dbReference type="ChEBI" id="CHEBI:16630"/>
        <dbReference type="ChEBI" id="CHEBI:36208"/>
        <dbReference type="ChEBI" id="CHEBI:57783"/>
        <dbReference type="ChEBI" id="CHEBI:58349"/>
        <dbReference type="EC" id="1.1.1.25"/>
    </reaction>
</comment>
<feature type="binding site" evidence="8">
    <location>
        <position position="252"/>
    </location>
    <ligand>
        <name>NADP(+)</name>
        <dbReference type="ChEBI" id="CHEBI:58349"/>
    </ligand>
</feature>
<dbReference type="InterPro" id="IPR006151">
    <property type="entry name" value="Shikm_DH/Glu-tRNA_Rdtase"/>
</dbReference>
<feature type="domain" description="Quinate/shikimate 5-dehydrogenase/glutamyl-tRNA reductase" evidence="10">
    <location>
        <begin position="129"/>
        <end position="203"/>
    </location>
</feature>
<comment type="function">
    <text evidence="8">Involved in the biosynthesis of the chorismate, which leads to the biosynthesis of aromatic amino acids. Catalyzes the reversible NADPH linked reduction of 3-dehydroshikimate (DHSA) to yield shikimate (SA).</text>
</comment>
<feature type="binding site" evidence="8">
    <location>
        <begin position="32"/>
        <end position="34"/>
    </location>
    <ligand>
        <name>shikimate</name>
        <dbReference type="ChEBI" id="CHEBI:36208"/>
    </ligand>
</feature>
<dbReference type="Gene3D" id="3.40.50.10860">
    <property type="entry name" value="Leucine Dehydrogenase, chain A, domain 1"/>
    <property type="match status" value="1"/>
</dbReference>
<comment type="subunit">
    <text evidence="8">Homodimer.</text>
</comment>
<protein>
    <recommendedName>
        <fullName evidence="2 8">Shikimate dehydrogenase (NADP(+))</fullName>
        <shortName evidence="8">SDH</shortName>
        <ecNumber evidence="2 8">1.1.1.25</ecNumber>
    </recommendedName>
</protein>
<dbReference type="NCBIfam" id="TIGR00507">
    <property type="entry name" value="aroE"/>
    <property type="match status" value="1"/>
</dbReference>
<dbReference type="NCBIfam" id="NF001319">
    <property type="entry name" value="PRK00258.3-3"/>
    <property type="match status" value="1"/>
</dbReference>
<keyword evidence="4 8" id="KW-0521">NADP</keyword>
<reference evidence="14" key="1">
    <citation type="journal article" date="2004" name="Environ. Microbiol.">
        <title>The genome of Desulfotalea psychrophila, a sulfate-reducing bacterium from permanently cold Arctic sediments.</title>
        <authorList>
            <person name="Rabus R."/>
            <person name="Ruepp A."/>
            <person name="Frickey T."/>
            <person name="Rattei T."/>
            <person name="Fartmann B."/>
            <person name="Stark M."/>
            <person name="Bauer M."/>
            <person name="Zibat A."/>
            <person name="Lombardot T."/>
            <person name="Becker I."/>
            <person name="Amann J."/>
            <person name="Gellner K."/>
            <person name="Teeling H."/>
            <person name="Leuschner W.D."/>
            <person name="Gloeckner F.-O."/>
            <person name="Lupas A.N."/>
            <person name="Amann R."/>
            <person name="Klenk H.-P."/>
        </authorList>
    </citation>
    <scope>NUCLEOTIDE SEQUENCE [LARGE SCALE GENOMIC DNA]</scope>
    <source>
        <strain evidence="14">DSM 12343 / LSv54</strain>
    </source>
</reference>
<name>Q6AIT9_DESPS</name>
<dbReference type="InterPro" id="IPR013708">
    <property type="entry name" value="Shikimate_DH-bd_N"/>
</dbReference>
<feature type="transmembrane region" description="Helical" evidence="9">
    <location>
        <begin position="7"/>
        <end position="25"/>
    </location>
</feature>
<evidence type="ECO:0000256" key="2">
    <source>
        <dbReference type="ARBA" id="ARBA00012962"/>
    </source>
</evidence>
<dbReference type="CDD" id="cd01065">
    <property type="entry name" value="NAD_bind_Shikimate_DH"/>
    <property type="match status" value="1"/>
</dbReference>
<evidence type="ECO:0000256" key="1">
    <source>
        <dbReference type="ARBA" id="ARBA00004871"/>
    </source>
</evidence>
<dbReference type="KEGG" id="dps:DP3012"/>
<dbReference type="InterPro" id="IPR022893">
    <property type="entry name" value="Shikimate_DH_fam"/>
</dbReference>
<dbReference type="HOGENOM" id="CLU_044063_1_1_7"/>
<dbReference type="InterPro" id="IPR036291">
    <property type="entry name" value="NAD(P)-bd_dom_sf"/>
</dbReference>
<sequence>MPVIRKNILGGTFMIVGATAVYGIIGNPVSHSMSPLMHNAAFESLGIDAVYVPFRVEDVESAVQGLRGLNICGVSVTIPHKEAVIPLLDEVDPVAGKIGAVNTIVSSMRDGRPFLKGFNTDWIGANRALQAVVSLKGKQVLLLGAGGSARAIGFGLLEAGAEVILCSRTPSRGRQLADEFGCLWLSLEDIGSVRADIVVNATSVGMAPQEDVSLMTVEQLSGVEAVMDIVYSPHRTRLLANADKAGCAIVSGLEMLLYQGVQQFELWQGREAPLAVMRHTLYRLLGYDAVLKEKEI</sequence>
<evidence type="ECO:0000256" key="6">
    <source>
        <dbReference type="ARBA" id="ARBA00023141"/>
    </source>
</evidence>
<feature type="binding site" evidence="8">
    <location>
        <position position="231"/>
    </location>
    <ligand>
        <name>shikimate</name>
        <dbReference type="ChEBI" id="CHEBI:36208"/>
    </ligand>
</feature>
<proteinExistence type="inferred from homology"/>
<dbReference type="SUPFAM" id="SSF51735">
    <property type="entry name" value="NAD(P)-binding Rossmann-fold domains"/>
    <property type="match status" value="1"/>
</dbReference>
<evidence type="ECO:0000313" key="14">
    <source>
        <dbReference type="Proteomes" id="UP000000602"/>
    </source>
</evidence>
<evidence type="ECO:0000256" key="3">
    <source>
        <dbReference type="ARBA" id="ARBA00022605"/>
    </source>
</evidence>
<feature type="binding site" evidence="8">
    <location>
        <position position="102"/>
    </location>
    <ligand>
        <name>shikimate</name>
        <dbReference type="ChEBI" id="CHEBI:36208"/>
    </ligand>
</feature>
<evidence type="ECO:0000256" key="5">
    <source>
        <dbReference type="ARBA" id="ARBA00023002"/>
    </source>
</evidence>
<evidence type="ECO:0000256" key="7">
    <source>
        <dbReference type="ARBA" id="ARBA00049442"/>
    </source>
</evidence>
<gene>
    <name evidence="8" type="primary">aroE</name>
    <name evidence="13" type="ordered locus">DP3012</name>
</gene>
<dbReference type="STRING" id="177439.DP3012"/>
<keyword evidence="5 8" id="KW-0560">Oxidoreductase</keyword>
<feature type="domain" description="Shikimate dehydrogenase substrate binding N-terminal" evidence="11">
    <location>
        <begin position="24"/>
        <end position="104"/>
    </location>
</feature>
<dbReference type="GO" id="GO:0004764">
    <property type="term" value="F:shikimate 3-dehydrogenase (NADP+) activity"/>
    <property type="evidence" value="ECO:0007669"/>
    <property type="project" value="UniProtKB-UniRule"/>
</dbReference>
<keyword evidence="6 8" id="KW-0057">Aromatic amino acid biosynthesis</keyword>
<feature type="binding site" evidence="8">
    <location>
        <position position="229"/>
    </location>
    <ligand>
        <name>NADP(+)</name>
        <dbReference type="ChEBI" id="CHEBI:58349"/>
    </ligand>
</feature>
<dbReference type="GO" id="GO:0019632">
    <property type="term" value="P:shikimate metabolic process"/>
    <property type="evidence" value="ECO:0007669"/>
    <property type="project" value="InterPro"/>
</dbReference>
<dbReference type="UniPathway" id="UPA00053">
    <property type="reaction ID" value="UER00087"/>
</dbReference>
<feature type="binding site" evidence="8">
    <location>
        <position position="77"/>
    </location>
    <ligand>
        <name>shikimate</name>
        <dbReference type="ChEBI" id="CHEBI:36208"/>
    </ligand>
</feature>
<dbReference type="AlphaFoldDB" id="Q6AIT9"/>
<dbReference type="GO" id="GO:0008652">
    <property type="term" value="P:amino acid biosynthetic process"/>
    <property type="evidence" value="ECO:0007669"/>
    <property type="project" value="UniProtKB-KW"/>
</dbReference>
<evidence type="ECO:0000259" key="12">
    <source>
        <dbReference type="Pfam" id="PF18317"/>
    </source>
</evidence>
<dbReference type="EMBL" id="CR522870">
    <property type="protein sequence ID" value="CAG37741.1"/>
    <property type="molecule type" value="Genomic_DNA"/>
</dbReference>
<feature type="binding site" evidence="8">
    <location>
        <position position="121"/>
    </location>
    <ligand>
        <name>shikimate</name>
        <dbReference type="ChEBI" id="CHEBI:36208"/>
    </ligand>
</feature>
<comment type="pathway">
    <text evidence="1 8">Metabolic intermediate biosynthesis; chorismate biosynthesis; chorismate from D-erythrose 4-phosphate and phosphoenolpyruvate: step 4/7.</text>
</comment>